<keyword evidence="6" id="KW-0067">ATP-binding</keyword>
<feature type="domain" description="ABC transporter" evidence="10">
    <location>
        <begin position="373"/>
        <end position="608"/>
    </location>
</feature>
<dbReference type="PROSITE" id="PS00211">
    <property type="entry name" value="ABC_TRANSPORTER_1"/>
    <property type="match status" value="1"/>
</dbReference>
<dbReference type="SUPFAM" id="SSF52540">
    <property type="entry name" value="P-loop containing nucleoside triphosphate hydrolases"/>
    <property type="match status" value="1"/>
</dbReference>
<dbReference type="InterPro" id="IPR003439">
    <property type="entry name" value="ABC_transporter-like_ATP-bd"/>
</dbReference>
<evidence type="ECO:0000256" key="8">
    <source>
        <dbReference type="ARBA" id="ARBA00023136"/>
    </source>
</evidence>
<feature type="transmembrane region" description="Helical" evidence="9">
    <location>
        <begin position="187"/>
        <end position="215"/>
    </location>
</feature>
<comment type="subcellular location">
    <subcellularLocation>
        <location evidence="1">Cell membrane</location>
        <topology evidence="1">Multi-pass membrane protein</topology>
    </subcellularLocation>
</comment>
<feature type="transmembrane region" description="Helical" evidence="9">
    <location>
        <begin position="62"/>
        <end position="85"/>
    </location>
</feature>
<dbReference type="InterPro" id="IPR017871">
    <property type="entry name" value="ABC_transporter-like_CS"/>
</dbReference>
<dbReference type="GO" id="GO:0030256">
    <property type="term" value="C:type I protein secretion system complex"/>
    <property type="evidence" value="ECO:0007669"/>
    <property type="project" value="InterPro"/>
</dbReference>
<dbReference type="PROSITE" id="PS50893">
    <property type="entry name" value="ABC_TRANSPORTER_2"/>
    <property type="match status" value="1"/>
</dbReference>
<keyword evidence="5" id="KW-0547">Nucleotide-binding</keyword>
<dbReference type="SUPFAM" id="SSF90123">
    <property type="entry name" value="ABC transporter transmembrane region"/>
    <property type="match status" value="1"/>
</dbReference>
<dbReference type="SMART" id="SM00382">
    <property type="entry name" value="AAA"/>
    <property type="match status" value="1"/>
</dbReference>
<keyword evidence="7 9" id="KW-1133">Transmembrane helix</keyword>
<dbReference type="GO" id="GO:0005886">
    <property type="term" value="C:plasma membrane"/>
    <property type="evidence" value="ECO:0007669"/>
    <property type="project" value="UniProtKB-SubCell"/>
</dbReference>
<feature type="domain" description="ABC transmembrane type-1" evidence="11">
    <location>
        <begin position="66"/>
        <end position="340"/>
    </location>
</feature>
<dbReference type="InterPro" id="IPR036640">
    <property type="entry name" value="ABC1_TM_sf"/>
</dbReference>
<keyword evidence="3" id="KW-1003">Cell membrane</keyword>
<dbReference type="GO" id="GO:0030253">
    <property type="term" value="P:protein secretion by the type I secretion system"/>
    <property type="evidence" value="ECO:0007669"/>
    <property type="project" value="InterPro"/>
</dbReference>
<dbReference type="PANTHER" id="PTHR24221">
    <property type="entry name" value="ATP-BINDING CASSETTE SUB-FAMILY B"/>
    <property type="match status" value="1"/>
</dbReference>
<evidence type="ECO:0000256" key="3">
    <source>
        <dbReference type="ARBA" id="ARBA00022475"/>
    </source>
</evidence>
<evidence type="ECO:0000256" key="5">
    <source>
        <dbReference type="ARBA" id="ARBA00022741"/>
    </source>
</evidence>
<dbReference type="InterPro" id="IPR027417">
    <property type="entry name" value="P-loop_NTPase"/>
</dbReference>
<protein>
    <recommendedName>
        <fullName evidence="13">ABC transporter domain-containing protein</fullName>
    </recommendedName>
</protein>
<dbReference type="PANTHER" id="PTHR24221:SF248">
    <property type="entry name" value="ABC TRANSPORTER TRANSMEMBRANE REGION"/>
    <property type="match status" value="1"/>
</dbReference>
<evidence type="ECO:0000256" key="6">
    <source>
        <dbReference type="ARBA" id="ARBA00022840"/>
    </source>
</evidence>
<dbReference type="InterPro" id="IPR039421">
    <property type="entry name" value="Type_1_exporter"/>
</dbReference>
<dbReference type="InterPro" id="IPR010128">
    <property type="entry name" value="ATPase_T1SS_PrtD-like"/>
</dbReference>
<dbReference type="Pfam" id="PF00664">
    <property type="entry name" value="ABC_membrane"/>
    <property type="match status" value="1"/>
</dbReference>
<organism evidence="12">
    <name type="scientific">marine metagenome</name>
    <dbReference type="NCBI Taxonomy" id="408172"/>
    <lineage>
        <taxon>unclassified sequences</taxon>
        <taxon>metagenomes</taxon>
        <taxon>ecological metagenomes</taxon>
    </lineage>
</organism>
<dbReference type="InterPro" id="IPR011527">
    <property type="entry name" value="ABC1_TM_dom"/>
</dbReference>
<keyword evidence="2" id="KW-0813">Transport</keyword>
<feature type="transmembrane region" description="Helical" evidence="9">
    <location>
        <begin position="297"/>
        <end position="323"/>
    </location>
</feature>
<dbReference type="FunFam" id="3.40.50.300:FF:001444">
    <property type="entry name" value="ABC transporter ATP-binding protein"/>
    <property type="match status" value="1"/>
</dbReference>
<evidence type="ECO:0000256" key="4">
    <source>
        <dbReference type="ARBA" id="ARBA00022692"/>
    </source>
</evidence>
<dbReference type="PROSITE" id="PS50929">
    <property type="entry name" value="ABC_TM1F"/>
    <property type="match status" value="1"/>
</dbReference>
<dbReference type="Gene3D" id="1.20.1560.10">
    <property type="entry name" value="ABC transporter type 1, transmembrane domain"/>
    <property type="match status" value="1"/>
</dbReference>
<evidence type="ECO:0000313" key="12">
    <source>
        <dbReference type="EMBL" id="SVA48332.1"/>
    </source>
</evidence>
<dbReference type="AlphaFoldDB" id="A0A381W795"/>
<evidence type="ECO:0000256" key="1">
    <source>
        <dbReference type="ARBA" id="ARBA00004651"/>
    </source>
</evidence>
<keyword evidence="8 9" id="KW-0472">Membrane</keyword>
<dbReference type="Gene3D" id="3.40.50.300">
    <property type="entry name" value="P-loop containing nucleotide triphosphate hydrolases"/>
    <property type="match status" value="1"/>
</dbReference>
<evidence type="ECO:0000259" key="11">
    <source>
        <dbReference type="PROSITE" id="PS50929"/>
    </source>
</evidence>
<sequence>MFFTARFEFVLEKLLIGTIISIRSDTLDPFQSYEIQTMAPGNNQGNNQTDYVLEALKNVKSYFGYATLFSASINLLMLTPIIYMLTVFNRVISSGSVPTLVMLSLMMVALLLATGGFEWVRGKVLIAANVRLEDSLRETVSKASFKTSLLTGKPEASSLAMQDLIGLRQFVTGNGIFAFMDAPWAPIYIGVMFLFHPLFGISAIVAVIVMIALAVTTEKMTGPRLGEANTLAAKANMSFQSNLRNAEVIEAMGMASSIRSKIEGLYDEVSSKQAIASDKAGLLRAISKSFRMISQSALLGLGAFLALNGEISPGLMIAGSLLLGRALAPIDTMVGSWRGFVVAKNQYFRLRAGLTNFPFEPDRLSLPAPLGNLSVEQVVVIPPGAQIAAVKGVNFQVNAGEVLGIIGPSAAGKTSLARAILGVWPLRAGCVRLDGADIAQWNRDELGPHIGYLPQDIELFDGSIADNICRFSEQNSEKIVAASQLAGIHNMILKLPQGYDTVIGSQSGILSAGQRQRVGLARALYGEPRLIVLDEPNSNLDDQGEKELLESLQKIKTNGSTVILITHRTSILSLVDKLLLLREGEAQMFGARDEVLQAIQGAQSKVSQIAKQG</sequence>
<evidence type="ECO:0000256" key="2">
    <source>
        <dbReference type="ARBA" id="ARBA00022448"/>
    </source>
</evidence>
<dbReference type="GO" id="GO:0016887">
    <property type="term" value="F:ATP hydrolysis activity"/>
    <property type="evidence" value="ECO:0007669"/>
    <property type="project" value="InterPro"/>
</dbReference>
<dbReference type="Pfam" id="PF00005">
    <property type="entry name" value="ABC_tran"/>
    <property type="match status" value="1"/>
</dbReference>
<reference evidence="12" key="1">
    <citation type="submission" date="2018-05" db="EMBL/GenBank/DDBJ databases">
        <authorList>
            <person name="Lanie J.A."/>
            <person name="Ng W.-L."/>
            <person name="Kazmierczak K.M."/>
            <person name="Andrzejewski T.M."/>
            <person name="Davidsen T.M."/>
            <person name="Wayne K.J."/>
            <person name="Tettelin H."/>
            <person name="Glass J.I."/>
            <person name="Rusch D."/>
            <person name="Podicherti R."/>
            <person name="Tsui H.-C.T."/>
            <person name="Winkler M.E."/>
        </authorList>
    </citation>
    <scope>NUCLEOTIDE SEQUENCE</scope>
</reference>
<evidence type="ECO:0008006" key="13">
    <source>
        <dbReference type="Google" id="ProtNLM"/>
    </source>
</evidence>
<dbReference type="NCBIfam" id="TIGR01842">
    <property type="entry name" value="type_I_sec_PrtD"/>
    <property type="match status" value="1"/>
</dbReference>
<dbReference type="EMBL" id="UINC01010906">
    <property type="protein sequence ID" value="SVA48332.1"/>
    <property type="molecule type" value="Genomic_DNA"/>
</dbReference>
<evidence type="ECO:0000256" key="7">
    <source>
        <dbReference type="ARBA" id="ARBA00022989"/>
    </source>
</evidence>
<gene>
    <name evidence="12" type="ORF">METZ01_LOCUS101186</name>
</gene>
<dbReference type="GO" id="GO:0034040">
    <property type="term" value="F:ATPase-coupled lipid transmembrane transporter activity"/>
    <property type="evidence" value="ECO:0007669"/>
    <property type="project" value="TreeGrafter"/>
</dbReference>
<name>A0A381W795_9ZZZZ</name>
<dbReference type="InterPro" id="IPR003593">
    <property type="entry name" value="AAA+_ATPase"/>
</dbReference>
<evidence type="ECO:0000259" key="10">
    <source>
        <dbReference type="PROSITE" id="PS50893"/>
    </source>
</evidence>
<dbReference type="GO" id="GO:0005524">
    <property type="term" value="F:ATP binding"/>
    <property type="evidence" value="ECO:0007669"/>
    <property type="project" value="UniProtKB-KW"/>
</dbReference>
<accession>A0A381W795</accession>
<feature type="transmembrane region" description="Helical" evidence="9">
    <location>
        <begin position="97"/>
        <end position="117"/>
    </location>
</feature>
<keyword evidence="4 9" id="KW-0812">Transmembrane</keyword>
<evidence type="ECO:0000256" key="9">
    <source>
        <dbReference type="SAM" id="Phobius"/>
    </source>
</evidence>
<proteinExistence type="predicted"/>
<dbReference type="GO" id="GO:0140359">
    <property type="term" value="F:ABC-type transporter activity"/>
    <property type="evidence" value="ECO:0007669"/>
    <property type="project" value="InterPro"/>
</dbReference>